<dbReference type="PROSITE" id="PS50835">
    <property type="entry name" value="IG_LIKE"/>
    <property type="match status" value="1"/>
</dbReference>
<proteinExistence type="predicted"/>
<evidence type="ECO:0000256" key="2">
    <source>
        <dbReference type="SAM" id="MobiDB-lite"/>
    </source>
</evidence>
<dbReference type="InterPro" id="IPR003006">
    <property type="entry name" value="Ig/MHC_CS"/>
</dbReference>
<dbReference type="EMBL" id="OW240918">
    <property type="protein sequence ID" value="CAH2307921.1"/>
    <property type="molecule type" value="Genomic_DNA"/>
</dbReference>
<dbReference type="PROSITE" id="PS00290">
    <property type="entry name" value="IG_MHC"/>
    <property type="match status" value="1"/>
</dbReference>
<evidence type="ECO:0000256" key="1">
    <source>
        <dbReference type="ARBA" id="ARBA00023319"/>
    </source>
</evidence>
<dbReference type="AlphaFoldDB" id="A0AAD1WJF9"/>
<reference evidence="4" key="1">
    <citation type="submission" date="2022-03" db="EMBL/GenBank/DDBJ databases">
        <authorList>
            <person name="Alioto T."/>
            <person name="Alioto T."/>
            <person name="Gomez Garrido J."/>
        </authorList>
    </citation>
    <scope>NUCLEOTIDE SEQUENCE</scope>
</reference>
<evidence type="ECO:0000313" key="4">
    <source>
        <dbReference type="EMBL" id="CAH2307921.1"/>
    </source>
</evidence>
<dbReference type="InterPro" id="IPR007110">
    <property type="entry name" value="Ig-like_dom"/>
</dbReference>
<dbReference type="Gene3D" id="2.60.40.10">
    <property type="entry name" value="Immunoglobulins"/>
    <property type="match status" value="1"/>
</dbReference>
<protein>
    <submittedName>
        <fullName evidence="4">Signal-regulatory gamma-like</fullName>
    </submittedName>
</protein>
<feature type="region of interest" description="Disordered" evidence="2">
    <location>
        <begin position="1"/>
        <end position="20"/>
    </location>
</feature>
<keyword evidence="5" id="KW-1185">Reference proteome</keyword>
<dbReference type="PANTHER" id="PTHR23411">
    <property type="entry name" value="TAPASIN"/>
    <property type="match status" value="1"/>
</dbReference>
<dbReference type="Pfam" id="PF07654">
    <property type="entry name" value="C1-set"/>
    <property type="match status" value="1"/>
</dbReference>
<dbReference type="InterPro" id="IPR003597">
    <property type="entry name" value="Ig_C1-set"/>
</dbReference>
<evidence type="ECO:0000313" key="5">
    <source>
        <dbReference type="Proteomes" id="UP001295444"/>
    </source>
</evidence>
<dbReference type="SUPFAM" id="SSF48726">
    <property type="entry name" value="Immunoglobulin"/>
    <property type="match status" value="1"/>
</dbReference>
<sequence length="158" mass="17718">MSGSYRLISCSGSVSPRTAPESGLSVEKVLFNHELSNQPNLLKCKISGYNEPDELTVTWLKQEHEETKAVALNPSDIYQIPDLTHEMHEDKTSSCTACLDIKQSLSSEEATKFICRVEHPSLGQPIERDWDITLKGESISTQTVHYVFCVFQLCAEKL</sequence>
<accession>A0AAD1WJF9</accession>
<dbReference type="InterPro" id="IPR050380">
    <property type="entry name" value="Immune_Resp_Modulators"/>
</dbReference>
<dbReference type="InterPro" id="IPR013783">
    <property type="entry name" value="Ig-like_fold"/>
</dbReference>
<name>A0AAD1WJF9_PELCU</name>
<keyword evidence="1" id="KW-0393">Immunoglobulin domain</keyword>
<feature type="domain" description="Ig-like" evidence="3">
    <location>
        <begin position="16"/>
        <end position="133"/>
    </location>
</feature>
<gene>
    <name evidence="4" type="ORF">PECUL_23A039634</name>
</gene>
<organism evidence="4 5">
    <name type="scientific">Pelobates cultripes</name>
    <name type="common">Western spadefoot toad</name>
    <dbReference type="NCBI Taxonomy" id="61616"/>
    <lineage>
        <taxon>Eukaryota</taxon>
        <taxon>Metazoa</taxon>
        <taxon>Chordata</taxon>
        <taxon>Craniata</taxon>
        <taxon>Vertebrata</taxon>
        <taxon>Euteleostomi</taxon>
        <taxon>Amphibia</taxon>
        <taxon>Batrachia</taxon>
        <taxon>Anura</taxon>
        <taxon>Pelobatoidea</taxon>
        <taxon>Pelobatidae</taxon>
        <taxon>Pelobates</taxon>
    </lineage>
</organism>
<dbReference type="Proteomes" id="UP001295444">
    <property type="component" value="Chromosome 07"/>
</dbReference>
<dbReference type="InterPro" id="IPR036179">
    <property type="entry name" value="Ig-like_dom_sf"/>
</dbReference>
<evidence type="ECO:0000259" key="3">
    <source>
        <dbReference type="PROSITE" id="PS50835"/>
    </source>
</evidence>